<comment type="caution">
    <text evidence="9">The sequence shown here is derived from an EMBL/GenBank/DDBJ whole genome shotgun (WGS) entry which is preliminary data.</text>
</comment>
<feature type="binding site" evidence="7">
    <location>
        <position position="124"/>
    </location>
    <ligand>
        <name>Zn(2+)</name>
        <dbReference type="ChEBI" id="CHEBI:29105"/>
    </ligand>
</feature>
<dbReference type="EMBL" id="MTYJ01000005">
    <property type="protein sequence ID" value="OQV24824.1"/>
    <property type="molecule type" value="Genomic_DNA"/>
</dbReference>
<sequence>MLCSAHELACVDCLATLKLASAAAQQEPHQSVTSPRDPAGAESTPPNTPNDGESACRSHEALVDGTAVPLPTSPNGKRDASMVFGIDKVLSGIVKYHQTVRNGMVEQFRRVRDNPVPSVLMFTCMDSRMIPSRFTQSDVGEMFIVRNAGVLIPHHKYYGNDATITTEPGALELACVINAVQDIIVCGHSDCKAMNLLQSLKEDKSCEVKNFHDSPLRSWVWRYGGDSYTHFETMLRAEKNRLVFKEGNHAHEAVIDPRNQFSIADKFSQVSTLHQLENITSYPFMQRLVDGGLVRLHAMWFDIYTGNIFYFSKPHKSFIEITEENWDDFLDEKEREALNKQVKFGMRQNLMT</sequence>
<comment type="catalytic activity">
    <reaction evidence="6">
        <text>hydrogencarbonate + H(+) = CO2 + H2O</text>
        <dbReference type="Rhea" id="RHEA:10748"/>
        <dbReference type="ChEBI" id="CHEBI:15377"/>
        <dbReference type="ChEBI" id="CHEBI:15378"/>
        <dbReference type="ChEBI" id="CHEBI:16526"/>
        <dbReference type="ChEBI" id="CHEBI:17544"/>
        <dbReference type="EC" id="4.2.1.1"/>
    </reaction>
</comment>
<dbReference type="InterPro" id="IPR001765">
    <property type="entry name" value="Carbonic_anhydrase"/>
</dbReference>
<gene>
    <name evidence="9" type="ORF">BV898_01413</name>
</gene>
<dbReference type="Pfam" id="PF00484">
    <property type="entry name" value="Pro_CA"/>
    <property type="match status" value="1"/>
</dbReference>
<evidence type="ECO:0000313" key="10">
    <source>
        <dbReference type="Proteomes" id="UP000192578"/>
    </source>
</evidence>
<proteinExistence type="inferred from homology"/>
<dbReference type="GO" id="GO:0008270">
    <property type="term" value="F:zinc ion binding"/>
    <property type="evidence" value="ECO:0007669"/>
    <property type="project" value="InterPro"/>
</dbReference>
<feature type="binding site" evidence="7">
    <location>
        <position position="191"/>
    </location>
    <ligand>
        <name>Zn(2+)</name>
        <dbReference type="ChEBI" id="CHEBI:29105"/>
    </ligand>
</feature>
<feature type="binding site" evidence="7">
    <location>
        <position position="126"/>
    </location>
    <ligand>
        <name>Zn(2+)</name>
        <dbReference type="ChEBI" id="CHEBI:29105"/>
    </ligand>
</feature>
<comment type="cofactor">
    <cofactor evidence="7">
        <name>Zn(2+)</name>
        <dbReference type="ChEBI" id="CHEBI:29105"/>
    </cofactor>
    <text evidence="7">Binds 1 zinc ion per subunit.</text>
</comment>
<comment type="similarity">
    <text evidence="1">Belongs to the beta-class carbonic anhydrase family.</text>
</comment>
<evidence type="ECO:0000313" key="9">
    <source>
        <dbReference type="EMBL" id="OQV24824.1"/>
    </source>
</evidence>
<dbReference type="GO" id="GO:0004089">
    <property type="term" value="F:carbonate dehydratase activity"/>
    <property type="evidence" value="ECO:0007669"/>
    <property type="project" value="UniProtKB-EC"/>
</dbReference>
<feature type="binding site" evidence="7">
    <location>
        <position position="188"/>
    </location>
    <ligand>
        <name>Zn(2+)</name>
        <dbReference type="ChEBI" id="CHEBI:29105"/>
    </ligand>
</feature>
<keyword evidence="4 7" id="KW-0862">Zinc</keyword>
<dbReference type="InterPro" id="IPR036874">
    <property type="entry name" value="Carbonic_anhydrase_sf"/>
</dbReference>
<evidence type="ECO:0000256" key="3">
    <source>
        <dbReference type="ARBA" id="ARBA00022723"/>
    </source>
</evidence>
<evidence type="ECO:0000256" key="8">
    <source>
        <dbReference type="SAM" id="MobiDB-lite"/>
    </source>
</evidence>
<keyword evidence="3 7" id="KW-0479">Metal-binding</keyword>
<organism evidence="9 10">
    <name type="scientific">Hypsibius exemplaris</name>
    <name type="common">Freshwater tardigrade</name>
    <dbReference type="NCBI Taxonomy" id="2072580"/>
    <lineage>
        <taxon>Eukaryota</taxon>
        <taxon>Metazoa</taxon>
        <taxon>Ecdysozoa</taxon>
        <taxon>Tardigrada</taxon>
        <taxon>Eutardigrada</taxon>
        <taxon>Parachela</taxon>
        <taxon>Hypsibioidea</taxon>
        <taxon>Hypsibiidae</taxon>
        <taxon>Hypsibius</taxon>
    </lineage>
</organism>
<evidence type="ECO:0000256" key="2">
    <source>
        <dbReference type="ARBA" id="ARBA00012925"/>
    </source>
</evidence>
<feature type="compositionally biased region" description="Polar residues" evidence="8">
    <location>
        <begin position="24"/>
        <end position="34"/>
    </location>
</feature>
<evidence type="ECO:0000256" key="6">
    <source>
        <dbReference type="ARBA" id="ARBA00048348"/>
    </source>
</evidence>
<dbReference type="SUPFAM" id="SSF53056">
    <property type="entry name" value="beta-carbonic anhydrase, cab"/>
    <property type="match status" value="1"/>
</dbReference>
<dbReference type="Proteomes" id="UP000192578">
    <property type="component" value="Unassembled WGS sequence"/>
</dbReference>
<accession>A0A1W0XBK4</accession>
<dbReference type="PANTHER" id="PTHR11002:SF76">
    <property type="entry name" value="CARBONIC ANHYDRASE"/>
    <property type="match status" value="1"/>
</dbReference>
<evidence type="ECO:0000256" key="4">
    <source>
        <dbReference type="ARBA" id="ARBA00022833"/>
    </source>
</evidence>
<dbReference type="SMART" id="SM00947">
    <property type="entry name" value="Pro_CA"/>
    <property type="match status" value="1"/>
</dbReference>
<dbReference type="PANTHER" id="PTHR11002">
    <property type="entry name" value="CARBONIC ANHYDRASE"/>
    <property type="match status" value="1"/>
</dbReference>
<name>A0A1W0XBK4_HYPEX</name>
<protein>
    <recommendedName>
        <fullName evidence="2">carbonic anhydrase</fullName>
        <ecNumber evidence="2">4.2.1.1</ecNumber>
    </recommendedName>
</protein>
<keyword evidence="10" id="KW-1185">Reference proteome</keyword>
<evidence type="ECO:0000256" key="7">
    <source>
        <dbReference type="PIRSR" id="PIRSR601765-1"/>
    </source>
</evidence>
<keyword evidence="5" id="KW-0456">Lyase</keyword>
<evidence type="ECO:0000256" key="5">
    <source>
        <dbReference type="ARBA" id="ARBA00023239"/>
    </source>
</evidence>
<evidence type="ECO:0000256" key="1">
    <source>
        <dbReference type="ARBA" id="ARBA00006217"/>
    </source>
</evidence>
<dbReference type="OrthoDB" id="10020193at2759"/>
<dbReference type="EC" id="4.2.1.1" evidence="2"/>
<reference evidence="10" key="1">
    <citation type="submission" date="2017-01" db="EMBL/GenBank/DDBJ databases">
        <title>Comparative genomics of anhydrobiosis in the tardigrade Hypsibius dujardini.</title>
        <authorList>
            <person name="Yoshida Y."/>
            <person name="Koutsovoulos G."/>
            <person name="Laetsch D."/>
            <person name="Stevens L."/>
            <person name="Kumar S."/>
            <person name="Horikawa D."/>
            <person name="Ishino K."/>
            <person name="Komine S."/>
            <person name="Tomita M."/>
            <person name="Blaxter M."/>
            <person name="Arakawa K."/>
        </authorList>
    </citation>
    <scope>NUCLEOTIDE SEQUENCE [LARGE SCALE GENOMIC DNA]</scope>
    <source>
        <strain evidence="10">Z151</strain>
    </source>
</reference>
<dbReference type="AlphaFoldDB" id="A0A1W0XBK4"/>
<feature type="region of interest" description="Disordered" evidence="8">
    <location>
        <begin position="24"/>
        <end position="58"/>
    </location>
</feature>
<dbReference type="Gene3D" id="3.40.1050.10">
    <property type="entry name" value="Carbonic anhydrase"/>
    <property type="match status" value="1"/>
</dbReference>